<accession>A0ABP8CGG2</accession>
<protein>
    <recommendedName>
        <fullName evidence="1">DUF2383 domain-containing protein</fullName>
    </recommendedName>
</protein>
<keyword evidence="3" id="KW-1185">Reference proteome</keyword>
<dbReference type="Pfam" id="PF09537">
    <property type="entry name" value="DUF2383"/>
    <property type="match status" value="1"/>
</dbReference>
<dbReference type="InterPro" id="IPR012347">
    <property type="entry name" value="Ferritin-like"/>
</dbReference>
<evidence type="ECO:0000313" key="3">
    <source>
        <dbReference type="Proteomes" id="UP001501496"/>
    </source>
</evidence>
<name>A0ABP8CGG2_9FLAO</name>
<feature type="domain" description="DUF2383" evidence="1">
    <location>
        <begin position="8"/>
        <end position="118"/>
    </location>
</feature>
<dbReference type="RefSeq" id="WP_344789200.1">
    <property type="nucleotide sequence ID" value="NZ_BAABCA010000006.1"/>
</dbReference>
<dbReference type="InterPro" id="IPR011971">
    <property type="entry name" value="CHP02284"/>
</dbReference>
<evidence type="ECO:0000313" key="2">
    <source>
        <dbReference type="EMBL" id="GAA4238778.1"/>
    </source>
</evidence>
<dbReference type="EMBL" id="BAABCA010000006">
    <property type="protein sequence ID" value="GAA4238778.1"/>
    <property type="molecule type" value="Genomic_DNA"/>
</dbReference>
<proteinExistence type="predicted"/>
<dbReference type="Proteomes" id="UP001501496">
    <property type="component" value="Unassembled WGS sequence"/>
</dbReference>
<dbReference type="Gene3D" id="1.20.1260.10">
    <property type="match status" value="1"/>
</dbReference>
<dbReference type="PIRSF" id="PIRSF029477">
    <property type="entry name" value="UCP029477"/>
    <property type="match status" value="1"/>
</dbReference>
<reference evidence="3" key="1">
    <citation type="journal article" date="2019" name="Int. J. Syst. Evol. Microbiol.">
        <title>The Global Catalogue of Microorganisms (GCM) 10K type strain sequencing project: providing services to taxonomists for standard genome sequencing and annotation.</title>
        <authorList>
            <consortium name="The Broad Institute Genomics Platform"/>
            <consortium name="The Broad Institute Genome Sequencing Center for Infectious Disease"/>
            <person name="Wu L."/>
            <person name="Ma J."/>
        </authorList>
    </citation>
    <scope>NUCLEOTIDE SEQUENCE [LARGE SCALE GENOMIC DNA]</scope>
    <source>
        <strain evidence="3">JCM 17630</strain>
    </source>
</reference>
<sequence length="150" mass="17139">MGIFSENTESKLNNLLEKSYDAEKGFRNAKENVDSTALKNFFQAKTDERKTFRQELITELKANGYDINEDSGSVTASLHRTWMDTKALFSSKNEESMLEEVRNGEKAALNDYNDVLEDNQLPPTTVNILTKQRNAIKTSYNKADYLEKVI</sequence>
<comment type="caution">
    <text evidence="2">The sequence shown here is derived from an EMBL/GenBank/DDBJ whole genome shotgun (WGS) entry which is preliminary data.</text>
</comment>
<dbReference type="InterPro" id="IPR016920">
    <property type="entry name" value="UCP029477"/>
</dbReference>
<gene>
    <name evidence="2" type="ORF">GCM10022291_30590</name>
</gene>
<dbReference type="InterPro" id="IPR019052">
    <property type="entry name" value="DUF2383"/>
</dbReference>
<organism evidence="2 3">
    <name type="scientific">Postechiella marina</name>
    <dbReference type="NCBI Taxonomy" id="943941"/>
    <lineage>
        <taxon>Bacteria</taxon>
        <taxon>Pseudomonadati</taxon>
        <taxon>Bacteroidota</taxon>
        <taxon>Flavobacteriia</taxon>
        <taxon>Flavobacteriales</taxon>
        <taxon>Flavobacteriaceae</taxon>
        <taxon>Postechiella</taxon>
    </lineage>
</organism>
<evidence type="ECO:0000259" key="1">
    <source>
        <dbReference type="Pfam" id="PF09537"/>
    </source>
</evidence>
<dbReference type="NCBIfam" id="TIGR02284">
    <property type="entry name" value="PA2169 family four-helix-bundle protein"/>
    <property type="match status" value="1"/>
</dbReference>